<evidence type="ECO:0000256" key="2">
    <source>
        <dbReference type="ARBA" id="ARBA00022840"/>
    </source>
</evidence>
<dbReference type="InterPro" id="IPR015854">
    <property type="entry name" value="ABC_transpr_LolD-like"/>
</dbReference>
<dbReference type="InterPro" id="IPR003439">
    <property type="entry name" value="ABC_transporter-like_ATP-bd"/>
</dbReference>
<dbReference type="EMBL" id="JADEZV010000002">
    <property type="protein sequence ID" value="MBE9391222.1"/>
    <property type="molecule type" value="Genomic_DNA"/>
</dbReference>
<proteinExistence type="predicted"/>
<evidence type="ECO:0000259" key="3">
    <source>
        <dbReference type="PROSITE" id="PS50893"/>
    </source>
</evidence>
<name>A0A843ABM2_9CREN</name>
<evidence type="ECO:0000256" key="1">
    <source>
        <dbReference type="ARBA" id="ARBA00022741"/>
    </source>
</evidence>
<dbReference type="GO" id="GO:0022857">
    <property type="term" value="F:transmembrane transporter activity"/>
    <property type="evidence" value="ECO:0007669"/>
    <property type="project" value="TreeGrafter"/>
</dbReference>
<accession>A0A843ABM2</accession>
<protein>
    <submittedName>
        <fullName evidence="4">ATP-binding cassette domain-containing protein</fullName>
    </submittedName>
</protein>
<evidence type="ECO:0000313" key="4">
    <source>
        <dbReference type="EMBL" id="MBE9391222.1"/>
    </source>
</evidence>
<organism evidence="4 5">
    <name type="scientific">Fervidicoccus fontis</name>
    <dbReference type="NCBI Taxonomy" id="683846"/>
    <lineage>
        <taxon>Archaea</taxon>
        <taxon>Thermoproteota</taxon>
        <taxon>Thermoprotei</taxon>
        <taxon>Fervidicoccales</taxon>
        <taxon>Fervidicoccaceae</taxon>
        <taxon>Fervidicoccus</taxon>
    </lineage>
</organism>
<reference evidence="4" key="1">
    <citation type="submission" date="2020-10" db="EMBL/GenBank/DDBJ databases">
        <title>Fervidococcus fontis strain 3639Fd - the first crenarchaeon capable of growth on lipids.</title>
        <authorList>
            <person name="Kochetkova T.V."/>
            <person name="Elcheninov A.G."/>
            <person name="Toschakov S.V."/>
            <person name="Kublanov I.V."/>
        </authorList>
    </citation>
    <scope>NUCLEOTIDE SEQUENCE</scope>
    <source>
        <strain evidence="4">3639Fd</strain>
    </source>
</reference>
<keyword evidence="2 4" id="KW-0067">ATP-binding</keyword>
<comment type="caution">
    <text evidence="4">The sequence shown here is derived from an EMBL/GenBank/DDBJ whole genome shotgun (WGS) entry which is preliminary data.</text>
</comment>
<dbReference type="GO" id="GO:0005886">
    <property type="term" value="C:plasma membrane"/>
    <property type="evidence" value="ECO:0007669"/>
    <property type="project" value="TreeGrafter"/>
</dbReference>
<dbReference type="Proteomes" id="UP000652307">
    <property type="component" value="Unassembled WGS sequence"/>
</dbReference>
<evidence type="ECO:0000313" key="5">
    <source>
        <dbReference type="Proteomes" id="UP000652307"/>
    </source>
</evidence>
<dbReference type="GO" id="GO:0005524">
    <property type="term" value="F:ATP binding"/>
    <property type="evidence" value="ECO:0007669"/>
    <property type="project" value="UniProtKB-KW"/>
</dbReference>
<dbReference type="Pfam" id="PF00005">
    <property type="entry name" value="ABC_tran"/>
    <property type="match status" value="1"/>
</dbReference>
<dbReference type="PROSITE" id="PS50893">
    <property type="entry name" value="ABC_TRANSPORTER_2"/>
    <property type="match status" value="1"/>
</dbReference>
<dbReference type="InterPro" id="IPR003593">
    <property type="entry name" value="AAA+_ATPase"/>
</dbReference>
<dbReference type="AlphaFoldDB" id="A0A843ABM2"/>
<sequence length="219" mass="24498">MGRVLRLKEIEAWYGDRIVLNGVSLSADEGELMRIRGRSGSGKSTLLRIMSLLQKPNVGEVEVLGKSAWSISEGEREELRGKISYIPQFLELIENLTVLENVQLALEVRGIENGEDRAREALEVLGIRGFEERLPKELSGGQRQRVAIARALVSSPKILIADEPTSFLDDIASSSFYRLLEELSSSFKMGIIVSTTELNLPKRSGWREMILEKGSLREL</sequence>
<dbReference type="SUPFAM" id="SSF52540">
    <property type="entry name" value="P-loop containing nucleoside triphosphate hydrolases"/>
    <property type="match status" value="1"/>
</dbReference>
<feature type="domain" description="ABC transporter" evidence="3">
    <location>
        <begin position="5"/>
        <end position="219"/>
    </location>
</feature>
<dbReference type="InterPro" id="IPR027417">
    <property type="entry name" value="P-loop_NTPase"/>
</dbReference>
<dbReference type="GO" id="GO:0016887">
    <property type="term" value="F:ATP hydrolysis activity"/>
    <property type="evidence" value="ECO:0007669"/>
    <property type="project" value="InterPro"/>
</dbReference>
<dbReference type="PANTHER" id="PTHR24220">
    <property type="entry name" value="IMPORT ATP-BINDING PROTEIN"/>
    <property type="match status" value="1"/>
</dbReference>
<dbReference type="SMART" id="SM00382">
    <property type="entry name" value="AAA"/>
    <property type="match status" value="1"/>
</dbReference>
<dbReference type="Gene3D" id="3.40.50.300">
    <property type="entry name" value="P-loop containing nucleotide triphosphate hydrolases"/>
    <property type="match status" value="1"/>
</dbReference>
<gene>
    <name evidence="4" type="ORF">IOK49_03920</name>
</gene>
<dbReference type="InterPro" id="IPR017871">
    <property type="entry name" value="ABC_transporter-like_CS"/>
</dbReference>
<dbReference type="PANTHER" id="PTHR24220:SF659">
    <property type="entry name" value="TRANSPORTER, PUTATIVE-RELATED"/>
    <property type="match status" value="1"/>
</dbReference>
<keyword evidence="1" id="KW-0547">Nucleotide-binding</keyword>
<dbReference type="PROSITE" id="PS00211">
    <property type="entry name" value="ABC_TRANSPORTER_1"/>
    <property type="match status" value="1"/>
</dbReference>